<reference evidence="8" key="1">
    <citation type="submission" date="2016-06" db="EMBL/GenBank/DDBJ databases">
        <title>Parallel loss of symbiosis genes in relatives of nitrogen-fixing non-legume Parasponia.</title>
        <authorList>
            <person name="Van Velzen R."/>
            <person name="Holmer R."/>
            <person name="Bu F."/>
            <person name="Rutten L."/>
            <person name="Van Zeijl A."/>
            <person name="Liu W."/>
            <person name="Santuari L."/>
            <person name="Cao Q."/>
            <person name="Sharma T."/>
            <person name="Shen D."/>
            <person name="Roswanjaya Y."/>
            <person name="Wardhani T."/>
            <person name="Kalhor M.S."/>
            <person name="Jansen J."/>
            <person name="Van den Hoogen J."/>
            <person name="Gungor B."/>
            <person name="Hartog M."/>
            <person name="Hontelez J."/>
            <person name="Verver J."/>
            <person name="Yang W.-C."/>
            <person name="Schijlen E."/>
            <person name="Repin R."/>
            <person name="Schilthuizen M."/>
            <person name="Schranz E."/>
            <person name="Heidstra R."/>
            <person name="Miyata K."/>
            <person name="Fedorova E."/>
            <person name="Kohlen W."/>
            <person name="Bisseling T."/>
            <person name="Smit S."/>
            <person name="Geurts R."/>
        </authorList>
    </citation>
    <scope>NUCLEOTIDE SEQUENCE [LARGE SCALE GENOMIC DNA]</scope>
    <source>
        <strain evidence="8">cv. RG33-2</strain>
    </source>
</reference>
<keyword evidence="4" id="KW-0560">Oxidoreductase</keyword>
<dbReference type="Pfam" id="PF00067">
    <property type="entry name" value="p450"/>
    <property type="match status" value="1"/>
</dbReference>
<dbReference type="EMBL" id="JXTC01000424">
    <property type="protein sequence ID" value="PON55045.1"/>
    <property type="molecule type" value="Genomic_DNA"/>
</dbReference>
<dbReference type="GO" id="GO:0005506">
    <property type="term" value="F:iron ion binding"/>
    <property type="evidence" value="ECO:0007669"/>
    <property type="project" value="InterPro"/>
</dbReference>
<keyword evidence="6" id="KW-0812">Transmembrane</keyword>
<dbReference type="PANTHER" id="PTHR47955:SF8">
    <property type="entry name" value="CYTOCHROME P450 71D11-LIKE"/>
    <property type="match status" value="1"/>
</dbReference>
<keyword evidence="6" id="KW-1133">Transmembrane helix</keyword>
<evidence type="ECO:0000256" key="4">
    <source>
        <dbReference type="ARBA" id="ARBA00023002"/>
    </source>
</evidence>
<evidence type="ECO:0000313" key="8">
    <source>
        <dbReference type="Proteomes" id="UP000237000"/>
    </source>
</evidence>
<organism evidence="7 8">
    <name type="scientific">Trema orientale</name>
    <name type="common">Charcoal tree</name>
    <name type="synonym">Celtis orientalis</name>
    <dbReference type="NCBI Taxonomy" id="63057"/>
    <lineage>
        <taxon>Eukaryota</taxon>
        <taxon>Viridiplantae</taxon>
        <taxon>Streptophyta</taxon>
        <taxon>Embryophyta</taxon>
        <taxon>Tracheophyta</taxon>
        <taxon>Spermatophyta</taxon>
        <taxon>Magnoliopsida</taxon>
        <taxon>eudicotyledons</taxon>
        <taxon>Gunneridae</taxon>
        <taxon>Pentapetalae</taxon>
        <taxon>rosids</taxon>
        <taxon>fabids</taxon>
        <taxon>Rosales</taxon>
        <taxon>Cannabaceae</taxon>
        <taxon>Trema</taxon>
    </lineage>
</organism>
<dbReference type="PANTHER" id="PTHR47955">
    <property type="entry name" value="CYTOCHROME P450 FAMILY 71 PROTEIN"/>
    <property type="match status" value="1"/>
</dbReference>
<dbReference type="STRING" id="63057.A0A2P5C212"/>
<comment type="caution">
    <text evidence="7">The sequence shown here is derived from an EMBL/GenBank/DDBJ whole genome shotgun (WGS) entry which is preliminary data.</text>
</comment>
<proteinExistence type="inferred from homology"/>
<keyword evidence="6" id="KW-0472">Membrane</keyword>
<dbReference type="AlphaFoldDB" id="A0A2P5C212"/>
<dbReference type="GO" id="GO:0020037">
    <property type="term" value="F:heme binding"/>
    <property type="evidence" value="ECO:0007669"/>
    <property type="project" value="InterPro"/>
</dbReference>
<dbReference type="Gene3D" id="1.10.630.10">
    <property type="entry name" value="Cytochrome P450"/>
    <property type="match status" value="1"/>
</dbReference>
<keyword evidence="8" id="KW-1185">Reference proteome</keyword>
<dbReference type="PRINTS" id="PR00385">
    <property type="entry name" value="P450"/>
</dbReference>
<accession>A0A2P5C212</accession>
<dbReference type="InterPro" id="IPR002401">
    <property type="entry name" value="Cyt_P450_E_grp-I"/>
</dbReference>
<dbReference type="InParanoid" id="A0A2P5C212"/>
<evidence type="ECO:0000256" key="6">
    <source>
        <dbReference type="SAM" id="Phobius"/>
    </source>
</evidence>
<evidence type="ECO:0000256" key="2">
    <source>
        <dbReference type="ARBA" id="ARBA00022617"/>
    </source>
</evidence>
<keyword evidence="3" id="KW-0479">Metal-binding</keyword>
<keyword evidence="2" id="KW-0349">Heme</keyword>
<protein>
    <submittedName>
        <fullName evidence="7">Cytochrome P450, E-class, group I</fullName>
    </submittedName>
</protein>
<dbReference type="PRINTS" id="PR00463">
    <property type="entry name" value="EP450I"/>
</dbReference>
<dbReference type="OrthoDB" id="2789670at2759"/>
<evidence type="ECO:0000256" key="3">
    <source>
        <dbReference type="ARBA" id="ARBA00022723"/>
    </source>
</evidence>
<name>A0A2P5C212_TREOI</name>
<keyword evidence="5" id="KW-0408">Iron</keyword>
<gene>
    <name evidence="7" type="ORF">TorRG33x02_300540</name>
</gene>
<dbReference type="InterPro" id="IPR036396">
    <property type="entry name" value="Cyt_P450_sf"/>
</dbReference>
<dbReference type="GO" id="GO:0004497">
    <property type="term" value="F:monooxygenase activity"/>
    <property type="evidence" value="ECO:0007669"/>
    <property type="project" value="InterPro"/>
</dbReference>
<dbReference type="Proteomes" id="UP000237000">
    <property type="component" value="Unassembled WGS sequence"/>
</dbReference>
<feature type="transmembrane region" description="Helical" evidence="6">
    <location>
        <begin position="6"/>
        <end position="25"/>
    </location>
</feature>
<dbReference type="InterPro" id="IPR001128">
    <property type="entry name" value="Cyt_P450"/>
</dbReference>
<comment type="similarity">
    <text evidence="1">Belongs to the cytochrome P450 family.</text>
</comment>
<sequence length="545" mass="61534">MFQFPSSNLFLIILLFIFPLLILFFKRTKSEGPYPKLPPGPWKLPFVGNLHQLAGSSLPHRCLRDLSNKYGPVMTLHFGQILTVVVSSPQAAREVFQAQELIFAQRPVTLGMEAMSFEHPGGLMASPYGEYWKQMRKISVVELLTAKRVMSFRSVREDEAWTLVESIMSCSCDGKRPVNLSQMIISTAIATVSRAVYGKKSRGHDEFIMSLKELLTLSTGFTVPDCFPSIKCLGYVTGIKPGLERVKQKLSKILDDVIRDHEIKVQKASTRNNIDETLEEDLVDVLLRLQQSSELKFPITTNHIKTVVMDIVGAGGETTATALEWAISELVRNPRTLEKAQTEVREVLGGQKRKIEENDIDQKLVYLKCVIKETLRLHPPAPLLGREARERCIILGYDIPYKTKIVINAWELGRDPEVWGPMPIAFSQRGSLVPPLISKGPTLSFFHLGLEGEFVLEYHFPCQTWNWYLLTCCTILIGISQMVQKWQNLTCLRLTKSAVGGGMICTWLPLLLYLFPGDNRIEIVKIVICNISFNSLVNQDLKTIQ</sequence>
<dbReference type="GO" id="GO:0016705">
    <property type="term" value="F:oxidoreductase activity, acting on paired donors, with incorporation or reduction of molecular oxygen"/>
    <property type="evidence" value="ECO:0007669"/>
    <property type="project" value="InterPro"/>
</dbReference>
<evidence type="ECO:0000313" key="7">
    <source>
        <dbReference type="EMBL" id="PON55045.1"/>
    </source>
</evidence>
<dbReference type="SUPFAM" id="SSF48264">
    <property type="entry name" value="Cytochrome P450"/>
    <property type="match status" value="1"/>
</dbReference>
<evidence type="ECO:0000256" key="5">
    <source>
        <dbReference type="ARBA" id="ARBA00023004"/>
    </source>
</evidence>
<evidence type="ECO:0000256" key="1">
    <source>
        <dbReference type="ARBA" id="ARBA00010617"/>
    </source>
</evidence>